<dbReference type="SMR" id="G4Z9H7"/>
<accession>G4Z9H7</accession>
<dbReference type="Proteomes" id="UP000002640">
    <property type="component" value="Unassembled WGS sequence"/>
</dbReference>
<dbReference type="KEGG" id="psoj:PHYSODRAFT_459074"/>
<name>G4Z9H7_PHYSP</name>
<dbReference type="EMBL" id="JH159153">
    <property type="protein sequence ID" value="EGZ22609.1"/>
    <property type="molecule type" value="Genomic_DNA"/>
</dbReference>
<gene>
    <name evidence="1" type="ORF">PHYSODRAFT_459074</name>
</gene>
<reference evidence="1 2" key="1">
    <citation type="journal article" date="2006" name="Science">
        <title>Phytophthora genome sequences uncover evolutionary origins and mechanisms of pathogenesis.</title>
        <authorList>
            <person name="Tyler B.M."/>
            <person name="Tripathy S."/>
            <person name="Zhang X."/>
            <person name="Dehal P."/>
            <person name="Jiang R.H."/>
            <person name="Aerts A."/>
            <person name="Arredondo F.D."/>
            <person name="Baxter L."/>
            <person name="Bensasson D."/>
            <person name="Beynon J.L."/>
            <person name="Chapman J."/>
            <person name="Damasceno C.M."/>
            <person name="Dorrance A.E."/>
            <person name="Dou D."/>
            <person name="Dickerman A.W."/>
            <person name="Dubchak I.L."/>
            <person name="Garbelotto M."/>
            <person name="Gijzen M."/>
            <person name="Gordon S.G."/>
            <person name="Govers F."/>
            <person name="Grunwald N.J."/>
            <person name="Huang W."/>
            <person name="Ivors K.L."/>
            <person name="Jones R.W."/>
            <person name="Kamoun S."/>
            <person name="Krampis K."/>
            <person name="Lamour K.H."/>
            <person name="Lee M.K."/>
            <person name="McDonald W.H."/>
            <person name="Medina M."/>
            <person name="Meijer H.J."/>
            <person name="Nordberg E.K."/>
            <person name="Maclean D.J."/>
            <person name="Ospina-Giraldo M.D."/>
            <person name="Morris P.F."/>
            <person name="Phuntumart V."/>
            <person name="Putnam N.H."/>
            <person name="Rash S."/>
            <person name="Rose J.K."/>
            <person name="Sakihama Y."/>
            <person name="Salamov A.A."/>
            <person name="Savidor A."/>
            <person name="Scheuring C.F."/>
            <person name="Smith B.M."/>
            <person name="Sobral B.W."/>
            <person name="Terry A."/>
            <person name="Torto-Alalibo T.A."/>
            <person name="Win J."/>
            <person name="Xu Z."/>
            <person name="Zhang H."/>
            <person name="Grigoriev I.V."/>
            <person name="Rokhsar D.S."/>
            <person name="Boore J.L."/>
        </authorList>
    </citation>
    <scope>NUCLEOTIDE SEQUENCE [LARGE SCALE GENOMIC DNA]</scope>
    <source>
        <strain evidence="1 2">P6497</strain>
    </source>
</reference>
<dbReference type="RefSeq" id="XP_009525326.1">
    <property type="nucleotide sequence ID" value="XM_009527031.1"/>
</dbReference>
<dbReference type="AlphaFoldDB" id="G4Z9H7"/>
<feature type="non-terminal residue" evidence="1">
    <location>
        <position position="61"/>
    </location>
</feature>
<proteinExistence type="predicted"/>
<protein>
    <submittedName>
        <fullName evidence="1">Uncharacterized protein</fullName>
    </submittedName>
</protein>
<dbReference type="InParanoid" id="G4Z9H7"/>
<organism evidence="1 2">
    <name type="scientific">Phytophthora sojae (strain P6497)</name>
    <name type="common">Soybean stem and root rot agent</name>
    <name type="synonym">Phytophthora megasperma f. sp. glycines</name>
    <dbReference type="NCBI Taxonomy" id="1094619"/>
    <lineage>
        <taxon>Eukaryota</taxon>
        <taxon>Sar</taxon>
        <taxon>Stramenopiles</taxon>
        <taxon>Oomycota</taxon>
        <taxon>Peronosporomycetes</taxon>
        <taxon>Peronosporales</taxon>
        <taxon>Peronosporaceae</taxon>
        <taxon>Phytophthora</taxon>
    </lineage>
</organism>
<evidence type="ECO:0000313" key="1">
    <source>
        <dbReference type="EMBL" id="EGZ22609.1"/>
    </source>
</evidence>
<dbReference type="GeneID" id="20653178"/>
<evidence type="ECO:0000313" key="2">
    <source>
        <dbReference type="Proteomes" id="UP000002640"/>
    </source>
</evidence>
<dbReference type="OMA" id="RCENPRG"/>
<sequence>AKGVHPIQEELRCQYPSKRCENPRGVKRNGELHNFCEFHRTKANFNQRRLEHKRKYQQEPP</sequence>
<feature type="non-terminal residue" evidence="1">
    <location>
        <position position="1"/>
    </location>
</feature>
<keyword evidence="2" id="KW-1185">Reference proteome</keyword>